<evidence type="ECO:0000313" key="4">
    <source>
        <dbReference type="EMBL" id="TDM14601.1"/>
    </source>
</evidence>
<gene>
    <name evidence="4" type="ORF">ERX55_04075</name>
</gene>
<feature type="domain" description="Mannosyl-glycoprotein endo-beta-N-acetylglucosamidase-like" evidence="3">
    <location>
        <begin position="286"/>
        <end position="441"/>
    </location>
</feature>
<dbReference type="EMBL" id="SCWF01000003">
    <property type="protein sequence ID" value="TDM14601.1"/>
    <property type="molecule type" value="Genomic_DNA"/>
</dbReference>
<dbReference type="Proteomes" id="UP000294843">
    <property type="component" value="Unassembled WGS sequence"/>
</dbReference>
<dbReference type="SMART" id="SM00047">
    <property type="entry name" value="LYZ2"/>
    <property type="match status" value="1"/>
</dbReference>
<protein>
    <recommendedName>
        <fullName evidence="3">Mannosyl-glycoprotein endo-beta-N-acetylglucosamidase-like domain-containing protein</fullName>
    </recommendedName>
</protein>
<dbReference type="GO" id="GO:0004040">
    <property type="term" value="F:amidase activity"/>
    <property type="evidence" value="ECO:0007669"/>
    <property type="project" value="InterPro"/>
</dbReference>
<keyword evidence="2" id="KW-0732">Signal</keyword>
<dbReference type="Pfam" id="PF01832">
    <property type="entry name" value="Glucosaminidase"/>
    <property type="match status" value="1"/>
</dbReference>
<organism evidence="4 5">
    <name type="scientific">Macrococcus bovicus</name>
    <dbReference type="NCBI Taxonomy" id="69968"/>
    <lineage>
        <taxon>Bacteria</taxon>
        <taxon>Bacillati</taxon>
        <taxon>Bacillota</taxon>
        <taxon>Bacilli</taxon>
        <taxon>Bacillales</taxon>
        <taxon>Staphylococcaceae</taxon>
        <taxon>Macrococcus</taxon>
    </lineage>
</organism>
<dbReference type="InterPro" id="IPR002901">
    <property type="entry name" value="MGlyc_endo_b_GlcNAc-like_dom"/>
</dbReference>
<dbReference type="Gene3D" id="2.30.30.170">
    <property type="match status" value="2"/>
</dbReference>
<reference evidence="4 5" key="1">
    <citation type="submission" date="2019-01" db="EMBL/GenBank/DDBJ databases">
        <title>Draft genome sequences of the type strains of six Macrococcus species.</title>
        <authorList>
            <person name="Mazhar S."/>
            <person name="Altermann E."/>
            <person name="Hill C."/>
            <person name="Mcauliffe O."/>
        </authorList>
    </citation>
    <scope>NUCLEOTIDE SEQUENCE [LARGE SCALE GENOMIC DNA]</scope>
    <source>
        <strain evidence="4 5">ATCC 51825</strain>
    </source>
</reference>
<dbReference type="OrthoDB" id="9816557at2"/>
<accession>A0A4R6C0D7</accession>
<evidence type="ECO:0000313" key="5">
    <source>
        <dbReference type="Proteomes" id="UP000294843"/>
    </source>
</evidence>
<evidence type="ECO:0000256" key="2">
    <source>
        <dbReference type="SAM" id="SignalP"/>
    </source>
</evidence>
<comment type="similarity">
    <text evidence="1">In the N-terminal section; belongs to the N-acetylmuramoyl-L-alanine amidase 2 family.</text>
</comment>
<feature type="chain" id="PRO_5020369936" description="Mannosyl-glycoprotein endo-beta-N-acetylglucosamidase-like domain-containing protein" evidence="2">
    <location>
        <begin position="25"/>
        <end position="447"/>
    </location>
</feature>
<dbReference type="Gene3D" id="1.10.530.10">
    <property type="match status" value="1"/>
</dbReference>
<keyword evidence="5" id="KW-1185">Reference proteome</keyword>
<dbReference type="InterPro" id="IPR038200">
    <property type="entry name" value="GW_dom_sf"/>
</dbReference>
<feature type="signal peptide" evidence="2">
    <location>
        <begin position="1"/>
        <end position="24"/>
    </location>
</feature>
<dbReference type="RefSeq" id="WP_133451331.1">
    <property type="nucleotide sequence ID" value="NZ_SCWF01000003.1"/>
</dbReference>
<proteinExistence type="inferred from homology"/>
<evidence type="ECO:0000259" key="3">
    <source>
        <dbReference type="SMART" id="SM00047"/>
    </source>
</evidence>
<evidence type="ECO:0000256" key="1">
    <source>
        <dbReference type="ARBA" id="ARBA00006088"/>
    </source>
</evidence>
<sequence>MKYIKRTLALTMLSTILCSSYAQADTLRMGHIKDTNSIIITSMNAMTKKVAGDYVNYTLYVNDKVMINQQPYYRVQVTPDINNAIGYVAADDLVIRPVKDAAKPDTTLQLSASTKVYSVPEGTDRQIIDRAPKGESVTVYQSLQVGDTLYHEITRTTGLTGWIKASYNAPKPVTKKSEIKYAVSQEQKVSKPAEPSIKKPVTKTEIKATPIAGARMVTASLEDAYKAQMRLTPRPQTSNGIKWYNAPKTAILEAMDTGKLAADSINRYQFLNLTEPQGLSVEQLNYLLQGKGILEGRGQAFKVASERYGINEIYLISHALLETGEGTSELAQGKKVKGADKKKKYYNMFGIGAFDKHAVKYGAQYAANVGWDTPDKAIIGGAKFIATGYLSESQNTLYKMRWNPDAPGQTQYATDIHWAHANARYLVQFYQQLGLEGTHFDFVQYSK</sequence>
<name>A0A4R6C0D7_9STAP</name>
<comment type="caution">
    <text evidence="4">The sequence shown here is derived from an EMBL/GenBank/DDBJ whole genome shotgun (WGS) entry which is preliminary data.</text>
</comment>
<dbReference type="AlphaFoldDB" id="A0A4R6C0D7"/>